<gene>
    <name evidence="4" type="ORF">Slin15195_G121700</name>
</gene>
<reference evidence="4" key="1">
    <citation type="submission" date="2022-06" db="EMBL/GenBank/DDBJ databases">
        <title>Complete genome sequences of two strains of the flax pathogen Septoria linicola.</title>
        <authorList>
            <person name="Lapalu N."/>
            <person name="Simon A."/>
            <person name="Demenou B."/>
            <person name="Paumier D."/>
            <person name="Guillot M.-P."/>
            <person name="Gout L."/>
            <person name="Valade R."/>
        </authorList>
    </citation>
    <scope>NUCLEOTIDE SEQUENCE</scope>
    <source>
        <strain evidence="4">SE15195</strain>
    </source>
</reference>
<protein>
    <submittedName>
        <fullName evidence="4">Ankyrin repeat-containing domain superfamily</fullName>
    </submittedName>
</protein>
<dbReference type="Proteomes" id="UP001056384">
    <property type="component" value="Chromosome 11"/>
</dbReference>
<dbReference type="OrthoDB" id="539213at2759"/>
<sequence>MTPLNIAIAKNIDGAVKQLLAAGASLTSNAESGHSRGRVNSALGQALQSNQPSMVRILVKAGARLRVGDDAHFPTHQPIDPKVFTGHTGRYGKSVLHQIAHAPAPQIEACLEDLVSAGADVSALDRSNNTPLHEAVKTKSLYMVELLRNRGVDGTAKNLYGETALSMAMEMKHEDIVRVLATAPT</sequence>
<evidence type="ECO:0000256" key="2">
    <source>
        <dbReference type="ARBA" id="ARBA00023043"/>
    </source>
</evidence>
<evidence type="ECO:0000313" key="5">
    <source>
        <dbReference type="Proteomes" id="UP001056384"/>
    </source>
</evidence>
<keyword evidence="2 3" id="KW-0040">ANK repeat</keyword>
<dbReference type="PANTHER" id="PTHR24198:SF165">
    <property type="entry name" value="ANKYRIN REPEAT-CONTAINING PROTEIN-RELATED"/>
    <property type="match status" value="1"/>
</dbReference>
<dbReference type="InterPro" id="IPR002110">
    <property type="entry name" value="Ankyrin_rpt"/>
</dbReference>
<keyword evidence="5" id="KW-1185">Reference proteome</keyword>
<dbReference type="PANTHER" id="PTHR24198">
    <property type="entry name" value="ANKYRIN REPEAT AND PROTEIN KINASE DOMAIN-CONTAINING PROTEIN"/>
    <property type="match status" value="1"/>
</dbReference>
<dbReference type="Gene3D" id="1.25.40.20">
    <property type="entry name" value="Ankyrin repeat-containing domain"/>
    <property type="match status" value="2"/>
</dbReference>
<name>A0A9Q9B875_9PEZI</name>
<dbReference type="PROSITE" id="PS50297">
    <property type="entry name" value="ANK_REP_REGION"/>
    <property type="match status" value="1"/>
</dbReference>
<dbReference type="InterPro" id="IPR036770">
    <property type="entry name" value="Ankyrin_rpt-contain_sf"/>
</dbReference>
<dbReference type="SUPFAM" id="SSF48403">
    <property type="entry name" value="Ankyrin repeat"/>
    <property type="match status" value="1"/>
</dbReference>
<dbReference type="PROSITE" id="PS50088">
    <property type="entry name" value="ANK_REPEAT"/>
    <property type="match status" value="1"/>
</dbReference>
<dbReference type="AlphaFoldDB" id="A0A9Q9B875"/>
<accession>A0A9Q9B875</accession>
<proteinExistence type="predicted"/>
<evidence type="ECO:0000256" key="1">
    <source>
        <dbReference type="ARBA" id="ARBA00022737"/>
    </source>
</evidence>
<dbReference type="EMBL" id="CP099428">
    <property type="protein sequence ID" value="USW58851.1"/>
    <property type="molecule type" value="Genomic_DNA"/>
</dbReference>
<dbReference type="Pfam" id="PF12796">
    <property type="entry name" value="Ank_2"/>
    <property type="match status" value="1"/>
</dbReference>
<dbReference type="SMART" id="SM00248">
    <property type="entry name" value="ANK"/>
    <property type="match status" value="4"/>
</dbReference>
<organism evidence="4 5">
    <name type="scientific">Septoria linicola</name>
    <dbReference type="NCBI Taxonomy" id="215465"/>
    <lineage>
        <taxon>Eukaryota</taxon>
        <taxon>Fungi</taxon>
        <taxon>Dikarya</taxon>
        <taxon>Ascomycota</taxon>
        <taxon>Pezizomycotina</taxon>
        <taxon>Dothideomycetes</taxon>
        <taxon>Dothideomycetidae</taxon>
        <taxon>Mycosphaerellales</taxon>
        <taxon>Mycosphaerellaceae</taxon>
        <taxon>Septoria</taxon>
    </lineage>
</organism>
<evidence type="ECO:0000256" key="3">
    <source>
        <dbReference type="PROSITE-ProRule" id="PRU00023"/>
    </source>
</evidence>
<evidence type="ECO:0000313" key="4">
    <source>
        <dbReference type="EMBL" id="USW58851.1"/>
    </source>
</evidence>
<keyword evidence="1" id="KW-0677">Repeat</keyword>
<feature type="repeat" description="ANK" evidence="3">
    <location>
        <begin position="127"/>
        <end position="159"/>
    </location>
</feature>